<feature type="region of interest" description="Disordered" evidence="1">
    <location>
        <begin position="1"/>
        <end position="73"/>
    </location>
</feature>
<evidence type="ECO:0000256" key="1">
    <source>
        <dbReference type="SAM" id="MobiDB-lite"/>
    </source>
</evidence>
<feature type="compositionally biased region" description="Basic and acidic residues" evidence="1">
    <location>
        <begin position="1"/>
        <end position="13"/>
    </location>
</feature>
<keyword evidence="3" id="KW-1185">Reference proteome</keyword>
<reference evidence="2 3" key="1">
    <citation type="journal article" date="2019" name="Sci. Rep.">
        <title>Orb-weaving spider Araneus ventricosus genome elucidates the spidroin gene catalogue.</title>
        <authorList>
            <person name="Kono N."/>
            <person name="Nakamura H."/>
            <person name="Ohtoshi R."/>
            <person name="Moran D.A.P."/>
            <person name="Shinohara A."/>
            <person name="Yoshida Y."/>
            <person name="Fujiwara M."/>
            <person name="Mori M."/>
            <person name="Tomita M."/>
            <person name="Arakawa K."/>
        </authorList>
    </citation>
    <scope>NUCLEOTIDE SEQUENCE [LARGE SCALE GENOMIC DNA]</scope>
</reference>
<organism evidence="2 3">
    <name type="scientific">Araneus ventricosus</name>
    <name type="common">Orbweaver spider</name>
    <name type="synonym">Epeira ventricosa</name>
    <dbReference type="NCBI Taxonomy" id="182803"/>
    <lineage>
        <taxon>Eukaryota</taxon>
        <taxon>Metazoa</taxon>
        <taxon>Ecdysozoa</taxon>
        <taxon>Arthropoda</taxon>
        <taxon>Chelicerata</taxon>
        <taxon>Arachnida</taxon>
        <taxon>Araneae</taxon>
        <taxon>Araneomorphae</taxon>
        <taxon>Entelegynae</taxon>
        <taxon>Araneoidea</taxon>
        <taxon>Araneidae</taxon>
        <taxon>Araneus</taxon>
    </lineage>
</organism>
<dbReference type="EMBL" id="BGPR01144638">
    <property type="protein sequence ID" value="GBN74467.1"/>
    <property type="molecule type" value="Genomic_DNA"/>
</dbReference>
<feature type="compositionally biased region" description="Basic and acidic residues" evidence="1">
    <location>
        <begin position="40"/>
        <end position="58"/>
    </location>
</feature>
<comment type="caution">
    <text evidence="2">The sequence shown here is derived from an EMBL/GenBank/DDBJ whole genome shotgun (WGS) entry which is preliminary data.</text>
</comment>
<protein>
    <submittedName>
        <fullName evidence="2">Uncharacterized protein</fullName>
    </submittedName>
</protein>
<proteinExistence type="predicted"/>
<name>A0A4Y2RFD1_ARAVE</name>
<gene>
    <name evidence="2" type="ORF">AVEN_77717_1</name>
</gene>
<accession>A0A4Y2RFD1</accession>
<evidence type="ECO:0000313" key="3">
    <source>
        <dbReference type="Proteomes" id="UP000499080"/>
    </source>
</evidence>
<evidence type="ECO:0000313" key="2">
    <source>
        <dbReference type="EMBL" id="GBN74467.1"/>
    </source>
</evidence>
<dbReference type="AlphaFoldDB" id="A0A4Y2RFD1"/>
<dbReference type="Proteomes" id="UP000499080">
    <property type="component" value="Unassembled WGS sequence"/>
</dbReference>
<sequence>MPTSCDKHRKENGHIMPESTGRRRKGQWPIMLNTGRRRTMASERKEEMATSSDKHPEGKGLSSASKHRKENDQWPLIMQKHQEEEKPMKPNIMLKAWTEGGKANGHISWLLRKEGEGSLEAVWNTLGFGFHLAGLFSSRETMNSKRVPNARTNPFVFWKKIDRSQQVVVSLHGLQSLQPRIIGARYCELLATLIIPILRQLPVTSQQTYKVSWFYCISLILSLASFIL</sequence>